<sequence>MPIMVLARWHEDRVLWASRPALFALLRGGGVLGPVRRVPGLGWVVSDPVLARAVLNDGKHFTLLGEGGVGHLWAQVLGDYVNRIFDGPGHADLRSRARDLFTDASARELVRRVFDPALEPALERLEAGRAVDLARLSRVLVGRMMGELLGLPDDDPLGLFETGERLAALALGSATSTGLPPEVVARAKPIVAELTRNVPAAFASADPGTLLGRCRELGLSLEETSGLAALLMVAGTETAATAMTRTVALLHDTGEQHRLLNSPELLTAAVREGLRVTTPAPVIGRHVARTVTVGGKRMRAGERVLLLTYVANNAVGRFCLDQPYAPRNRQLWFGGGRHLCLGAALARAEIAHLVRGVFRSGRPVVVGPRRAARGVLIPSYASLPIRLGP</sequence>
<evidence type="ECO:0000313" key="3">
    <source>
        <dbReference type="EMBL" id="GAA0220490.1"/>
    </source>
</evidence>
<dbReference type="PROSITE" id="PS00086">
    <property type="entry name" value="CYTOCHROME_P450"/>
    <property type="match status" value="1"/>
</dbReference>
<organism evidence="3 4">
    <name type="scientific">Saccharothrix mutabilis subsp. mutabilis</name>
    <dbReference type="NCBI Taxonomy" id="66855"/>
    <lineage>
        <taxon>Bacteria</taxon>
        <taxon>Bacillati</taxon>
        <taxon>Actinomycetota</taxon>
        <taxon>Actinomycetes</taxon>
        <taxon>Pseudonocardiales</taxon>
        <taxon>Pseudonocardiaceae</taxon>
        <taxon>Saccharothrix</taxon>
    </lineage>
</organism>
<evidence type="ECO:0000256" key="2">
    <source>
        <dbReference type="RuleBase" id="RU000461"/>
    </source>
</evidence>
<dbReference type="InterPro" id="IPR017972">
    <property type="entry name" value="Cyt_P450_CS"/>
</dbReference>
<protein>
    <submittedName>
        <fullName evidence="3">Cytochrome P450</fullName>
    </submittedName>
</protein>
<dbReference type="SUPFAM" id="SSF48264">
    <property type="entry name" value="Cytochrome P450"/>
    <property type="match status" value="1"/>
</dbReference>
<keyword evidence="2" id="KW-0479">Metal-binding</keyword>
<evidence type="ECO:0000313" key="4">
    <source>
        <dbReference type="Proteomes" id="UP001500416"/>
    </source>
</evidence>
<dbReference type="InterPro" id="IPR001128">
    <property type="entry name" value="Cyt_P450"/>
</dbReference>
<dbReference type="PANTHER" id="PTHR46696">
    <property type="entry name" value="P450, PUTATIVE (EUROFUNG)-RELATED"/>
    <property type="match status" value="1"/>
</dbReference>
<reference evidence="3 4" key="1">
    <citation type="journal article" date="2019" name="Int. J. Syst. Evol. Microbiol.">
        <title>The Global Catalogue of Microorganisms (GCM) 10K type strain sequencing project: providing services to taxonomists for standard genome sequencing and annotation.</title>
        <authorList>
            <consortium name="The Broad Institute Genomics Platform"/>
            <consortium name="The Broad Institute Genome Sequencing Center for Infectious Disease"/>
            <person name="Wu L."/>
            <person name="Ma J."/>
        </authorList>
    </citation>
    <scope>NUCLEOTIDE SEQUENCE [LARGE SCALE GENOMIC DNA]</scope>
    <source>
        <strain evidence="3 4">JCM 3380</strain>
    </source>
</reference>
<proteinExistence type="inferred from homology"/>
<dbReference type="PRINTS" id="PR00359">
    <property type="entry name" value="BP450"/>
</dbReference>
<accession>A0ABN0TFK6</accession>
<gene>
    <name evidence="3" type="ORF">GCM10010492_18170</name>
</gene>
<keyword evidence="4" id="KW-1185">Reference proteome</keyword>
<dbReference type="InterPro" id="IPR036396">
    <property type="entry name" value="Cyt_P450_sf"/>
</dbReference>
<dbReference type="Pfam" id="PF00067">
    <property type="entry name" value="p450"/>
    <property type="match status" value="1"/>
</dbReference>
<dbReference type="CDD" id="cd00302">
    <property type="entry name" value="cytochrome_P450"/>
    <property type="match status" value="1"/>
</dbReference>
<comment type="similarity">
    <text evidence="1 2">Belongs to the cytochrome P450 family.</text>
</comment>
<comment type="caution">
    <text evidence="3">The sequence shown here is derived from an EMBL/GenBank/DDBJ whole genome shotgun (WGS) entry which is preliminary data.</text>
</comment>
<dbReference type="Gene3D" id="1.10.630.10">
    <property type="entry name" value="Cytochrome P450"/>
    <property type="match status" value="1"/>
</dbReference>
<keyword evidence="2" id="KW-0560">Oxidoreductase</keyword>
<dbReference type="InterPro" id="IPR002397">
    <property type="entry name" value="Cyt_P450_B"/>
</dbReference>
<keyword evidence="2" id="KW-0408">Iron</keyword>
<keyword evidence="2" id="KW-0503">Monooxygenase</keyword>
<dbReference type="Proteomes" id="UP001500416">
    <property type="component" value="Unassembled WGS sequence"/>
</dbReference>
<evidence type="ECO:0000256" key="1">
    <source>
        <dbReference type="ARBA" id="ARBA00010617"/>
    </source>
</evidence>
<name>A0ABN0TFK6_9PSEU</name>
<keyword evidence="2" id="KW-0349">Heme</keyword>
<dbReference type="PANTHER" id="PTHR46696:SF1">
    <property type="entry name" value="CYTOCHROME P450 YJIB-RELATED"/>
    <property type="match status" value="1"/>
</dbReference>
<dbReference type="EMBL" id="BAAABU010000003">
    <property type="protein sequence ID" value="GAA0220490.1"/>
    <property type="molecule type" value="Genomic_DNA"/>
</dbReference>
<dbReference type="PRINTS" id="PR00385">
    <property type="entry name" value="P450"/>
</dbReference>